<dbReference type="Gene3D" id="1.10.132.130">
    <property type="match status" value="1"/>
</dbReference>
<dbReference type="PIRSF" id="PIRSF019663">
    <property type="entry name" value="Legumain"/>
    <property type="match status" value="1"/>
</dbReference>
<dbReference type="InterPro" id="IPR048501">
    <property type="entry name" value="Legum_prodom"/>
</dbReference>
<comment type="similarity">
    <text evidence="2">Belongs to the peptidase C13 family.</text>
</comment>
<evidence type="ECO:0000259" key="10">
    <source>
        <dbReference type="Pfam" id="PF20985"/>
    </source>
</evidence>
<dbReference type="EMBL" id="FN649738">
    <property type="protein sequence ID" value="CBJ30537.1"/>
    <property type="molecule type" value="Genomic_DNA"/>
</dbReference>
<dbReference type="InterPro" id="IPR001096">
    <property type="entry name" value="Peptidase_C13"/>
</dbReference>
<feature type="signal peptide" evidence="9">
    <location>
        <begin position="1"/>
        <end position="19"/>
    </location>
</feature>
<evidence type="ECO:0000256" key="7">
    <source>
        <dbReference type="ARBA" id="ARBA00022807"/>
    </source>
</evidence>
<dbReference type="Pfam" id="PF20985">
    <property type="entry name" value="Legum_prodom"/>
    <property type="match status" value="1"/>
</dbReference>
<evidence type="ECO:0000256" key="1">
    <source>
        <dbReference type="ARBA" id="ARBA00000810"/>
    </source>
</evidence>
<evidence type="ECO:0000256" key="8">
    <source>
        <dbReference type="PIRSR" id="PIRSR019663-1"/>
    </source>
</evidence>
<dbReference type="PRINTS" id="PR00776">
    <property type="entry name" value="HEMOGLOBNASE"/>
</dbReference>
<dbReference type="STRING" id="2880.D7FPT0"/>
<keyword evidence="12" id="KW-1185">Reference proteome</keyword>
<evidence type="ECO:0000256" key="4">
    <source>
        <dbReference type="ARBA" id="ARBA00022670"/>
    </source>
</evidence>
<organism evidence="11 12">
    <name type="scientific">Ectocarpus siliculosus</name>
    <name type="common">Brown alga</name>
    <name type="synonym">Conferva siliculosa</name>
    <dbReference type="NCBI Taxonomy" id="2880"/>
    <lineage>
        <taxon>Eukaryota</taxon>
        <taxon>Sar</taxon>
        <taxon>Stramenopiles</taxon>
        <taxon>Ochrophyta</taxon>
        <taxon>PX clade</taxon>
        <taxon>Phaeophyceae</taxon>
        <taxon>Ectocarpales</taxon>
        <taxon>Ectocarpaceae</taxon>
        <taxon>Ectocarpus</taxon>
    </lineage>
</organism>
<dbReference type="Gene3D" id="3.40.50.1460">
    <property type="match status" value="1"/>
</dbReference>
<comment type="catalytic activity">
    <reaction evidence="1">
        <text>Hydrolysis of proteins and small molecule substrates at -Asn-|-Xaa- bonds.</text>
        <dbReference type="EC" id="3.4.22.34"/>
    </reaction>
</comment>
<dbReference type="Proteomes" id="UP000002630">
    <property type="component" value="Linkage Group LG13"/>
</dbReference>
<accession>D7FPT0</accession>
<keyword evidence="5 9" id="KW-0732">Signal</keyword>
<dbReference type="GO" id="GO:0005773">
    <property type="term" value="C:vacuole"/>
    <property type="evidence" value="ECO:0007669"/>
    <property type="project" value="GOC"/>
</dbReference>
<proteinExistence type="inferred from homology"/>
<keyword evidence="6" id="KW-0378">Hydrolase</keyword>
<feature type="active site" evidence="8">
    <location>
        <position position="143"/>
    </location>
</feature>
<gene>
    <name evidence="11" type="primary">VPE</name>
    <name evidence="11" type="ORF">Esi_0199_0018</name>
</gene>
<dbReference type="EC" id="3.4.22.34" evidence="3"/>
<dbReference type="CDD" id="cd21115">
    <property type="entry name" value="legumain_C"/>
    <property type="match status" value="1"/>
</dbReference>
<protein>
    <recommendedName>
        <fullName evidence="3">legumain</fullName>
        <ecNumber evidence="3">3.4.22.34</ecNumber>
    </recommendedName>
</protein>
<evidence type="ECO:0000256" key="6">
    <source>
        <dbReference type="ARBA" id="ARBA00022801"/>
    </source>
</evidence>
<dbReference type="GO" id="GO:0004197">
    <property type="term" value="F:cysteine-type endopeptidase activity"/>
    <property type="evidence" value="ECO:0007669"/>
    <property type="project" value="UniProtKB-EC"/>
</dbReference>
<reference evidence="11 12" key="1">
    <citation type="journal article" date="2010" name="Nature">
        <title>The Ectocarpus genome and the independent evolution of multicellularity in brown algae.</title>
        <authorList>
            <person name="Cock J.M."/>
            <person name="Sterck L."/>
            <person name="Rouze P."/>
            <person name="Scornet D."/>
            <person name="Allen A.E."/>
            <person name="Amoutzias G."/>
            <person name="Anthouard V."/>
            <person name="Artiguenave F."/>
            <person name="Aury J.M."/>
            <person name="Badger J.H."/>
            <person name="Beszteri B."/>
            <person name="Billiau K."/>
            <person name="Bonnet E."/>
            <person name="Bothwell J.H."/>
            <person name="Bowler C."/>
            <person name="Boyen C."/>
            <person name="Brownlee C."/>
            <person name="Carrano C.J."/>
            <person name="Charrier B."/>
            <person name="Cho G.Y."/>
            <person name="Coelho S.M."/>
            <person name="Collen J."/>
            <person name="Corre E."/>
            <person name="Da Silva C."/>
            <person name="Delage L."/>
            <person name="Delaroque N."/>
            <person name="Dittami S.M."/>
            <person name="Doulbeau S."/>
            <person name="Elias M."/>
            <person name="Farnham G."/>
            <person name="Gachon C.M."/>
            <person name="Gschloessl B."/>
            <person name="Heesch S."/>
            <person name="Jabbari K."/>
            <person name="Jubin C."/>
            <person name="Kawai H."/>
            <person name="Kimura K."/>
            <person name="Kloareg B."/>
            <person name="Kupper F.C."/>
            <person name="Lang D."/>
            <person name="Le Bail A."/>
            <person name="Leblanc C."/>
            <person name="Lerouge P."/>
            <person name="Lohr M."/>
            <person name="Lopez P.J."/>
            <person name="Martens C."/>
            <person name="Maumus F."/>
            <person name="Michel G."/>
            <person name="Miranda-Saavedra D."/>
            <person name="Morales J."/>
            <person name="Moreau H."/>
            <person name="Motomura T."/>
            <person name="Nagasato C."/>
            <person name="Napoli C.A."/>
            <person name="Nelson D.R."/>
            <person name="Nyvall-Collen P."/>
            <person name="Peters A.F."/>
            <person name="Pommier C."/>
            <person name="Potin P."/>
            <person name="Poulain J."/>
            <person name="Quesneville H."/>
            <person name="Read B."/>
            <person name="Rensing S.A."/>
            <person name="Ritter A."/>
            <person name="Rousvoal S."/>
            <person name="Samanta M."/>
            <person name="Samson G."/>
            <person name="Schroeder D.C."/>
            <person name="Segurens B."/>
            <person name="Strittmatter M."/>
            <person name="Tonon T."/>
            <person name="Tregear J.W."/>
            <person name="Valentin K."/>
            <person name="von Dassow P."/>
            <person name="Yamagishi T."/>
            <person name="Van de Peer Y."/>
            <person name="Wincker P."/>
        </authorList>
    </citation>
    <scope>NUCLEOTIDE SEQUENCE [LARGE SCALE GENOMIC DNA]</scope>
    <source>
        <strain evidence="12">Ec32 / CCAP1310/4</strain>
    </source>
</reference>
<evidence type="ECO:0000256" key="3">
    <source>
        <dbReference type="ARBA" id="ARBA00012628"/>
    </source>
</evidence>
<evidence type="ECO:0000256" key="5">
    <source>
        <dbReference type="ARBA" id="ARBA00022729"/>
    </source>
</evidence>
<feature type="active site" description="Nucleophile" evidence="8">
    <location>
        <position position="185"/>
    </location>
</feature>
<evidence type="ECO:0000313" key="11">
    <source>
        <dbReference type="EMBL" id="CBJ30537.1"/>
    </source>
</evidence>
<evidence type="ECO:0000256" key="9">
    <source>
        <dbReference type="SAM" id="SignalP"/>
    </source>
</evidence>
<dbReference type="eggNOG" id="KOG1348">
    <property type="taxonomic scope" value="Eukaryota"/>
</dbReference>
<name>D7FPT0_ECTSI</name>
<dbReference type="InterPro" id="IPR046427">
    <property type="entry name" value="Legumain_prodom_sf"/>
</dbReference>
<feature type="domain" description="Legumain prodomain" evidence="10">
    <location>
        <begin position="385"/>
        <end position="438"/>
    </location>
</feature>
<keyword evidence="4" id="KW-0645">Protease</keyword>
<keyword evidence="7" id="KW-0788">Thiol protease</keyword>
<dbReference type="GO" id="GO:0051603">
    <property type="term" value="P:proteolysis involved in protein catabolic process"/>
    <property type="evidence" value="ECO:0007669"/>
    <property type="project" value="TreeGrafter"/>
</dbReference>
<evidence type="ECO:0000256" key="2">
    <source>
        <dbReference type="ARBA" id="ARBA00009941"/>
    </source>
</evidence>
<dbReference type="Pfam" id="PF01650">
    <property type="entry name" value="Peptidase_C13"/>
    <property type="match status" value="1"/>
</dbReference>
<dbReference type="EMBL" id="FN648374">
    <property type="protein sequence ID" value="CBJ30537.1"/>
    <property type="molecule type" value="Genomic_DNA"/>
</dbReference>
<dbReference type="GO" id="GO:0006624">
    <property type="term" value="P:vacuolar protein processing"/>
    <property type="evidence" value="ECO:0007669"/>
    <property type="project" value="TreeGrafter"/>
</dbReference>
<evidence type="ECO:0000313" key="12">
    <source>
        <dbReference type="Proteomes" id="UP000002630"/>
    </source>
</evidence>
<dbReference type="OrthoDB" id="192611at2759"/>
<dbReference type="OMA" id="RSFETYC"/>
<dbReference type="AlphaFoldDB" id="D7FPT0"/>
<dbReference type="InParanoid" id="D7FPT0"/>
<dbReference type="PANTHER" id="PTHR12000">
    <property type="entry name" value="HEMOGLOBINASE FAMILY MEMBER"/>
    <property type="match status" value="1"/>
</dbReference>
<feature type="chain" id="PRO_5003095380" description="legumain" evidence="9">
    <location>
        <begin position="20"/>
        <end position="442"/>
    </location>
</feature>
<dbReference type="PANTHER" id="PTHR12000:SF42">
    <property type="entry name" value="LEGUMAIN"/>
    <property type="match status" value="1"/>
</dbReference>
<sequence length="442" mass="47747">MIALWRIVFWLGLVATSAGESNWAVIIAGSRGFINYRHQADVCHAYHVVRRNGIPAENVILMTYGDAVDSVDNPFPGQLFNKPTPDGVAGYDVNRACSPSYTGEDVTADNFLAVLKGDNKTTEGKPVLRSTKEDRVFVYFADHGGVGLVAMPAGDPVYAQDLIDALRHMSTNGMYKELVFYMEACESGSMFEGLLPEDANIYATTAANSQESSYGTYCGMESSVNGTLIGSCLGDLYSVNFLENSDEPSMFHTETLDSQFALVKNETSKSHAQKFGTLSMGTDHIEWFLGAVGFPSVEGGEFGDQAAAVARIPTPKNGVNSRDIKLHDLRYQRSQLAGTGRTREADNLDRQIAEEMAMRFHSAKVFGEISTRTSGGAPVPPLTGVFTEHSCLKAASTAVIASCGPWNDFSLTYVRSLATLCQAGYPALQIQAAAEAVCRVDV</sequence>
<dbReference type="FunFam" id="3.40.50.1460:FF:000006">
    <property type="entry name" value="Legumain"/>
    <property type="match status" value="1"/>
</dbReference>